<evidence type="ECO:0000313" key="2">
    <source>
        <dbReference type="Proteomes" id="UP000190166"/>
    </source>
</evidence>
<dbReference type="PANTHER" id="PTHR30348:SF4">
    <property type="entry name" value="DUF72 DOMAIN-CONTAINING PROTEIN"/>
    <property type="match status" value="1"/>
</dbReference>
<gene>
    <name evidence="1" type="ORF">SAMN05660461_3044</name>
</gene>
<dbReference type="Proteomes" id="UP000190166">
    <property type="component" value="Unassembled WGS sequence"/>
</dbReference>
<name>A0A1T5NXS3_9BACT</name>
<dbReference type="InterPro" id="IPR036520">
    <property type="entry name" value="UPF0759_sf"/>
</dbReference>
<proteinExistence type="predicted"/>
<dbReference type="PANTHER" id="PTHR30348">
    <property type="entry name" value="UNCHARACTERIZED PROTEIN YECE"/>
    <property type="match status" value="1"/>
</dbReference>
<dbReference type="RefSeq" id="WP_079470341.1">
    <property type="nucleotide sequence ID" value="NZ_FUZZ01000002.1"/>
</dbReference>
<organism evidence="1 2">
    <name type="scientific">Chitinophaga ginsengisegetis</name>
    <dbReference type="NCBI Taxonomy" id="393003"/>
    <lineage>
        <taxon>Bacteria</taxon>
        <taxon>Pseudomonadati</taxon>
        <taxon>Bacteroidota</taxon>
        <taxon>Chitinophagia</taxon>
        <taxon>Chitinophagales</taxon>
        <taxon>Chitinophagaceae</taxon>
        <taxon>Chitinophaga</taxon>
    </lineage>
</organism>
<dbReference type="Pfam" id="PF01904">
    <property type="entry name" value="DUF72"/>
    <property type="match status" value="1"/>
</dbReference>
<dbReference type="SUPFAM" id="SSF117396">
    <property type="entry name" value="TM1631-like"/>
    <property type="match status" value="1"/>
</dbReference>
<dbReference type="InterPro" id="IPR002763">
    <property type="entry name" value="DUF72"/>
</dbReference>
<protein>
    <submittedName>
        <fullName evidence="1">Uncharacterized conserved protein YecE, DUF72 family</fullName>
    </submittedName>
</protein>
<accession>A0A1T5NXS3</accession>
<evidence type="ECO:0000313" key="1">
    <source>
        <dbReference type="EMBL" id="SKD05232.1"/>
    </source>
</evidence>
<dbReference type="STRING" id="393003.SAMN05660461_3044"/>
<reference evidence="1 2" key="1">
    <citation type="submission" date="2017-02" db="EMBL/GenBank/DDBJ databases">
        <authorList>
            <person name="Peterson S.W."/>
        </authorList>
    </citation>
    <scope>NUCLEOTIDE SEQUENCE [LARGE SCALE GENOMIC DNA]</scope>
    <source>
        <strain evidence="1 2">DSM 18108</strain>
    </source>
</reference>
<dbReference type="AlphaFoldDB" id="A0A1T5NXS3"/>
<dbReference type="Gene3D" id="3.20.20.410">
    <property type="entry name" value="Protein of unknown function UPF0759"/>
    <property type="match status" value="1"/>
</dbReference>
<keyword evidence="2" id="KW-1185">Reference proteome</keyword>
<sequence length="246" mass="28952">MATAGIHIGTSGWSYRHWREIFYPTGLKPVDYLPWYAKKFKVTEINTSFYHLPKPATVKAWVEKVPTRFYFCPKISRYITHVKRLLDPEESLPKFFDLFDPFIKHLGPVLIQLPPTAAFEAERADHFFKVLTKNYPGYHFALEARHQSWLSDEATALLQQYKIAWVIALSGRRWPFAETITAKHIYVRFHGPDGRYDQLYPEKTMDTYAGKFKEWQQDKHTIWAFFNNDGHGYALQNAQQMMALLK</sequence>
<dbReference type="EMBL" id="FUZZ01000002">
    <property type="protein sequence ID" value="SKD05232.1"/>
    <property type="molecule type" value="Genomic_DNA"/>
</dbReference>